<evidence type="ECO:0000313" key="6">
    <source>
        <dbReference type="Proteomes" id="UP000822688"/>
    </source>
</evidence>
<dbReference type="SUPFAM" id="SSF100950">
    <property type="entry name" value="NagB/RpiA/CoA transferase-like"/>
    <property type="match status" value="1"/>
</dbReference>
<dbReference type="PANTHER" id="PTHR13017:SF0">
    <property type="entry name" value="METHENYLTETRAHYDROFOLATE SYNTHASE DOMAIN-CONTAINING PROTEIN"/>
    <property type="match status" value="1"/>
</dbReference>
<keyword evidence="2" id="KW-0694">RNA-binding</keyword>
<dbReference type="InterPro" id="IPR000504">
    <property type="entry name" value="RRM_dom"/>
</dbReference>
<name>A0A8T0H019_CERPU</name>
<feature type="domain" description="RRM" evidence="4">
    <location>
        <begin position="382"/>
        <end position="460"/>
    </location>
</feature>
<evidence type="ECO:0000259" key="4">
    <source>
        <dbReference type="PROSITE" id="PS50102"/>
    </source>
</evidence>
<evidence type="ECO:0000256" key="3">
    <source>
        <dbReference type="SAM" id="MobiDB-lite"/>
    </source>
</evidence>
<dbReference type="SUPFAM" id="SSF54928">
    <property type="entry name" value="RNA-binding domain, RBD"/>
    <property type="match status" value="1"/>
</dbReference>
<dbReference type="Gene3D" id="3.30.70.330">
    <property type="match status" value="1"/>
</dbReference>
<dbReference type="SMART" id="SM00360">
    <property type="entry name" value="RRM"/>
    <property type="match status" value="1"/>
</dbReference>
<dbReference type="EMBL" id="CM026429">
    <property type="protein sequence ID" value="KAG0565441.1"/>
    <property type="molecule type" value="Genomic_DNA"/>
</dbReference>
<protein>
    <recommendedName>
        <fullName evidence="1">Methenyltetrahydrofolate synthase domain-containing protein</fullName>
    </recommendedName>
</protein>
<dbReference type="InterPro" id="IPR035979">
    <property type="entry name" value="RBD_domain_sf"/>
</dbReference>
<evidence type="ECO:0000256" key="1">
    <source>
        <dbReference type="ARBA" id="ARBA00015518"/>
    </source>
</evidence>
<reference evidence="5" key="1">
    <citation type="submission" date="2020-06" db="EMBL/GenBank/DDBJ databases">
        <title>WGS assembly of Ceratodon purpureus strain R40.</title>
        <authorList>
            <person name="Carey S.B."/>
            <person name="Jenkins J."/>
            <person name="Shu S."/>
            <person name="Lovell J.T."/>
            <person name="Sreedasyam A."/>
            <person name="Maumus F."/>
            <person name="Tiley G.P."/>
            <person name="Fernandez-Pozo N."/>
            <person name="Barry K."/>
            <person name="Chen C."/>
            <person name="Wang M."/>
            <person name="Lipzen A."/>
            <person name="Daum C."/>
            <person name="Saski C.A."/>
            <person name="Payton A.C."/>
            <person name="Mcbreen J.C."/>
            <person name="Conrad R.E."/>
            <person name="Kollar L.M."/>
            <person name="Olsson S."/>
            <person name="Huttunen S."/>
            <person name="Landis J.B."/>
            <person name="Wickett N.J."/>
            <person name="Johnson M.G."/>
            <person name="Rensing S.A."/>
            <person name="Grimwood J."/>
            <person name="Schmutz J."/>
            <person name="Mcdaniel S.F."/>
        </authorList>
    </citation>
    <scope>NUCLEOTIDE SEQUENCE</scope>
    <source>
        <strain evidence="5">R40</strain>
    </source>
</reference>
<dbReference type="InterPro" id="IPR024185">
    <property type="entry name" value="FTHF_cligase-like_sf"/>
</dbReference>
<dbReference type="InterPro" id="IPR037171">
    <property type="entry name" value="NagB/RpiA_transferase-like"/>
</dbReference>
<comment type="caution">
    <text evidence="5">The sequence shown here is derived from an EMBL/GenBank/DDBJ whole genome shotgun (WGS) entry which is preliminary data.</text>
</comment>
<dbReference type="GO" id="GO:0003723">
    <property type="term" value="F:RNA binding"/>
    <property type="evidence" value="ECO:0007669"/>
    <property type="project" value="UniProtKB-UniRule"/>
</dbReference>
<sequence length="473" mass="51174">MAMVSLLAGRLPLQSSGKLALSAFTPSPAMADACSCKFTGLSMKRRSLVSSCVQASTQEGSAAVAGVESEEQRLELDAEARSAMAAVAEAQAGRDGQGAAPGAWKWAIRKRVWDLLESENLAQLPRPVHHRIPNFVGAGAAAMKLASLPAFETARCVKVNPDTPQKQVRFLTLNGNKILMTPQPRLRTGFFSILESSSIPYLPDACTSAGVAKFGKPISLDDKLKVDLIVIGSVAVDPKTGARLGKGEGFAELEYGILRWMGAIDDSTLVVTTVHDQQLVDDIPLEKLLIHDVPVDIICTPTQIIHTNTKIPKPKGIYWEKLSRQKLGQIRVLQDLKKRIEKETGKTLPCAPDEVLPPLAVRQRPPPKGSGRTRNSVTAHKQTIFMWNLSPSTTKRELEDHVAQLGGDFFLTVRTSLKPGNNRQLAWVTLKDGADAGKIVKALDQSTLGEMVVRAKVDEPTSAGKSHSQPQAK</sequence>
<dbReference type="PANTHER" id="PTHR13017">
    <property type="entry name" value="5-FORMYLTETRAHYDROFOLATE CYCLO-LIGASE-RELATED"/>
    <property type="match status" value="1"/>
</dbReference>
<accession>A0A8T0H019</accession>
<gene>
    <name evidence="5" type="ORF">KC19_8G190700</name>
</gene>
<dbReference type="Proteomes" id="UP000822688">
    <property type="component" value="Chromosome 8"/>
</dbReference>
<dbReference type="FunFam" id="3.40.50.10420:FF:000004">
    <property type="entry name" value="5-formyltetrahydrofolate cyclo-ligase-like protein COG0212"/>
    <property type="match status" value="1"/>
</dbReference>
<dbReference type="AlphaFoldDB" id="A0A8T0H019"/>
<feature type="region of interest" description="Disordered" evidence="3">
    <location>
        <begin position="351"/>
        <end position="376"/>
    </location>
</feature>
<evidence type="ECO:0000256" key="2">
    <source>
        <dbReference type="PROSITE-ProRule" id="PRU00176"/>
    </source>
</evidence>
<keyword evidence="6" id="KW-1185">Reference proteome</keyword>
<dbReference type="CDD" id="cd00590">
    <property type="entry name" value="RRM_SF"/>
    <property type="match status" value="1"/>
</dbReference>
<evidence type="ECO:0000313" key="5">
    <source>
        <dbReference type="EMBL" id="KAG0565441.1"/>
    </source>
</evidence>
<dbReference type="Pfam" id="PF01812">
    <property type="entry name" value="5-FTHF_cyc-lig"/>
    <property type="match status" value="1"/>
</dbReference>
<dbReference type="GO" id="GO:0005737">
    <property type="term" value="C:cytoplasm"/>
    <property type="evidence" value="ECO:0007669"/>
    <property type="project" value="TreeGrafter"/>
</dbReference>
<dbReference type="Gene3D" id="3.40.50.10420">
    <property type="entry name" value="NagB/RpiA/CoA transferase-like"/>
    <property type="match status" value="1"/>
</dbReference>
<dbReference type="InterPro" id="IPR002698">
    <property type="entry name" value="FTHF_cligase"/>
</dbReference>
<dbReference type="Pfam" id="PF00076">
    <property type="entry name" value="RRM_1"/>
    <property type="match status" value="1"/>
</dbReference>
<proteinExistence type="predicted"/>
<organism evidence="5 6">
    <name type="scientific">Ceratodon purpureus</name>
    <name type="common">Fire moss</name>
    <name type="synonym">Dicranum purpureum</name>
    <dbReference type="NCBI Taxonomy" id="3225"/>
    <lineage>
        <taxon>Eukaryota</taxon>
        <taxon>Viridiplantae</taxon>
        <taxon>Streptophyta</taxon>
        <taxon>Embryophyta</taxon>
        <taxon>Bryophyta</taxon>
        <taxon>Bryophytina</taxon>
        <taxon>Bryopsida</taxon>
        <taxon>Dicranidae</taxon>
        <taxon>Pseudoditrichales</taxon>
        <taxon>Ditrichaceae</taxon>
        <taxon>Ceratodon</taxon>
    </lineage>
</organism>
<dbReference type="PROSITE" id="PS50102">
    <property type="entry name" value="RRM"/>
    <property type="match status" value="1"/>
</dbReference>
<dbReference type="InterPro" id="IPR012677">
    <property type="entry name" value="Nucleotide-bd_a/b_plait_sf"/>
</dbReference>